<dbReference type="Proteomes" id="UP001369958">
    <property type="component" value="Chromosome"/>
</dbReference>
<evidence type="ECO:0000256" key="1">
    <source>
        <dbReference type="SAM" id="MobiDB-lite"/>
    </source>
</evidence>
<keyword evidence="3" id="KW-1185">Reference proteome</keyword>
<evidence type="ECO:0000313" key="3">
    <source>
        <dbReference type="Proteomes" id="UP001369958"/>
    </source>
</evidence>
<protein>
    <submittedName>
        <fullName evidence="2">Uncharacterized protein</fullName>
    </submittedName>
</protein>
<organism evidence="2 3">
    <name type="scientific">Pelagibacterium nitratireducens</name>
    <dbReference type="NCBI Taxonomy" id="1046114"/>
    <lineage>
        <taxon>Bacteria</taxon>
        <taxon>Pseudomonadati</taxon>
        <taxon>Pseudomonadota</taxon>
        <taxon>Alphaproteobacteria</taxon>
        <taxon>Hyphomicrobiales</taxon>
        <taxon>Devosiaceae</taxon>
        <taxon>Pelagibacterium</taxon>
    </lineage>
</organism>
<dbReference type="RefSeq" id="WP_338608951.1">
    <property type="nucleotide sequence ID" value="NZ_CP146275.1"/>
</dbReference>
<gene>
    <name evidence="2" type="ORF">V6617_02815</name>
</gene>
<accession>A0ABZ2I4D3</accession>
<sequence>MAVGSLTLLCALIQNGWAQLPPVPNAPDIVNPATHQNGAEPLSQNETHPNAKRLASQVALALTTYSQTETAEQIARRLDFAGSEAKGLAATFHIPGAWSKGRIIYPQLGGLGASAASVMVVVEQMVGTSEGIRVFIRTLDVRLALSDGIWRFADLASIGGTLITEPAPPSPQALAVLNDPRIEMPDSARWDILSGSISQNLLAVMARLAERFPFGVVTLSQGHPYEVFGTDRQSDHTRGRAVDIYRLGDTLVIDGRTDGSAVHQTVQWLYQQPEIRQIGSPWALDGVGGKSFTDRLHQDHLHIAVAQ</sequence>
<feature type="region of interest" description="Disordered" evidence="1">
    <location>
        <begin position="28"/>
        <end position="50"/>
    </location>
</feature>
<dbReference type="EMBL" id="CP146275">
    <property type="protein sequence ID" value="WWT33416.1"/>
    <property type="molecule type" value="Genomic_DNA"/>
</dbReference>
<evidence type="ECO:0000313" key="2">
    <source>
        <dbReference type="EMBL" id="WWT33416.1"/>
    </source>
</evidence>
<feature type="compositionally biased region" description="Polar residues" evidence="1">
    <location>
        <begin position="33"/>
        <end position="48"/>
    </location>
</feature>
<reference evidence="2 3" key="1">
    <citation type="submission" date="2024-02" db="EMBL/GenBank/DDBJ databases">
        <title>Complete genome sequence of Pelagibacterium nitratireducens ZH15.</title>
        <authorList>
            <person name="Zhao L.H."/>
        </authorList>
    </citation>
    <scope>NUCLEOTIDE SEQUENCE [LARGE SCALE GENOMIC DNA]</scope>
    <source>
        <strain evidence="2 3">ZH15</strain>
    </source>
</reference>
<proteinExistence type="predicted"/>
<name>A0ABZ2I4D3_9HYPH</name>